<sequence>MRAFLFSNIVLTLLGASVYAAEPERSSSKPAEGTPVFLTANDLSIATGQPSLVLMSSVSTHIPVWSLSGGTPGQSVSGVAPGFSDEYDAVKVEIVVTSNDKTTNPEFTDAYRVHLSQLVDHEPFTSRYRLGKPVQTALPAGPLHTRTILLESYYEIVPDAPLMVRIQREPALPEDTFTRPTGLAAVKVTPLKAPASAHVVQDVPGYNSWPMIQAIGDTLVCTYSRGSAHTIGEDARAVYARTSTDGGKTWTAESTVADTPGYGEVPVGKGLDADGAMLLWVRRVGKTWGHDLYRSEDGVHFTLLATPELEARPVQITDVFSVPEVGLMCLWFGGSYQKDNSHNWGLMTSDDNGRTWTQRTIESGLTHEDWPTEPAAVYLGDGRILGIARTESGTSQFQMISTDAGQTWTRSRTNISDIRASTPSLIYDAETGLLSNYYYDRGRGILRSRVVDADFIFNRPQSWPGSQAVAIGSTVAFDSGNANATFIGDTHYISFYSGKAPDTSVMVSELPAPQAAE</sequence>
<dbReference type="OrthoDB" id="7294637at2"/>
<dbReference type="AlphaFoldDB" id="F0SQE3"/>
<gene>
    <name evidence="3" type="ordered locus">Plabr_4751</name>
</gene>
<keyword evidence="1" id="KW-0732">Signal</keyword>
<dbReference type="EMBL" id="CP002546">
    <property type="protein sequence ID" value="ADY62322.1"/>
    <property type="molecule type" value="Genomic_DNA"/>
</dbReference>
<organism evidence="3 4">
    <name type="scientific">Rubinisphaera brasiliensis (strain ATCC 49424 / DSM 5305 / JCM 21570 / IAM 15109 / NBRC 103401 / IFAM 1448)</name>
    <name type="common">Planctomyces brasiliensis</name>
    <dbReference type="NCBI Taxonomy" id="756272"/>
    <lineage>
        <taxon>Bacteria</taxon>
        <taxon>Pseudomonadati</taxon>
        <taxon>Planctomycetota</taxon>
        <taxon>Planctomycetia</taxon>
        <taxon>Planctomycetales</taxon>
        <taxon>Planctomycetaceae</taxon>
        <taxon>Rubinisphaera</taxon>
    </lineage>
</organism>
<dbReference type="InterPro" id="IPR011040">
    <property type="entry name" value="Sialidase"/>
</dbReference>
<proteinExistence type="predicted"/>
<evidence type="ECO:0000259" key="2">
    <source>
        <dbReference type="Pfam" id="PF13088"/>
    </source>
</evidence>
<protein>
    <recommendedName>
        <fullName evidence="2">Sialidase domain-containing protein</fullName>
    </recommendedName>
</protein>
<dbReference type="Gene3D" id="2.120.10.10">
    <property type="match status" value="1"/>
</dbReference>
<dbReference type="KEGG" id="pbs:Plabr_4751"/>
<dbReference type="STRING" id="756272.Plabr_4751"/>
<feature type="chain" id="PRO_5003256586" description="Sialidase domain-containing protein" evidence="1">
    <location>
        <begin position="21"/>
        <end position="517"/>
    </location>
</feature>
<dbReference type="Proteomes" id="UP000006860">
    <property type="component" value="Chromosome"/>
</dbReference>
<evidence type="ECO:0000313" key="3">
    <source>
        <dbReference type="EMBL" id="ADY62322.1"/>
    </source>
</evidence>
<dbReference type="CDD" id="cd15482">
    <property type="entry name" value="Sialidase_non-viral"/>
    <property type="match status" value="1"/>
</dbReference>
<keyword evidence="4" id="KW-1185">Reference proteome</keyword>
<feature type="signal peptide" evidence="1">
    <location>
        <begin position="1"/>
        <end position="20"/>
    </location>
</feature>
<reference evidence="4" key="1">
    <citation type="submission" date="2011-02" db="EMBL/GenBank/DDBJ databases">
        <title>The complete genome of Planctomyces brasiliensis DSM 5305.</title>
        <authorList>
            <person name="Lucas S."/>
            <person name="Copeland A."/>
            <person name="Lapidus A."/>
            <person name="Bruce D."/>
            <person name="Goodwin L."/>
            <person name="Pitluck S."/>
            <person name="Kyrpides N."/>
            <person name="Mavromatis K."/>
            <person name="Pagani I."/>
            <person name="Ivanova N."/>
            <person name="Ovchinnikova G."/>
            <person name="Lu M."/>
            <person name="Detter J.C."/>
            <person name="Han C."/>
            <person name="Land M."/>
            <person name="Hauser L."/>
            <person name="Markowitz V."/>
            <person name="Cheng J.-F."/>
            <person name="Hugenholtz P."/>
            <person name="Woyke T."/>
            <person name="Wu D."/>
            <person name="Tindall B."/>
            <person name="Pomrenke H.G."/>
            <person name="Brambilla E."/>
            <person name="Klenk H.-P."/>
            <person name="Eisen J.A."/>
        </authorList>
    </citation>
    <scope>NUCLEOTIDE SEQUENCE [LARGE SCALE GENOMIC DNA]</scope>
    <source>
        <strain evidence="4">ATCC 49424 / DSM 5305 / JCM 21570 / NBRC 103401 / IFAM 1448</strain>
    </source>
</reference>
<dbReference type="Pfam" id="PF13088">
    <property type="entry name" value="BNR_2"/>
    <property type="match status" value="1"/>
</dbReference>
<accession>F0SQE3</accession>
<dbReference type="HOGENOM" id="CLU_526645_0_0_0"/>
<evidence type="ECO:0000313" key="4">
    <source>
        <dbReference type="Proteomes" id="UP000006860"/>
    </source>
</evidence>
<dbReference type="SUPFAM" id="SSF50939">
    <property type="entry name" value="Sialidases"/>
    <property type="match status" value="1"/>
</dbReference>
<feature type="domain" description="Sialidase" evidence="2">
    <location>
        <begin position="232"/>
        <end position="436"/>
    </location>
</feature>
<name>F0SQE3_RUBBR</name>
<dbReference type="RefSeq" id="WP_013631026.1">
    <property type="nucleotide sequence ID" value="NC_015174.1"/>
</dbReference>
<evidence type="ECO:0000256" key="1">
    <source>
        <dbReference type="SAM" id="SignalP"/>
    </source>
</evidence>
<dbReference type="InterPro" id="IPR036278">
    <property type="entry name" value="Sialidase_sf"/>
</dbReference>
<dbReference type="eggNOG" id="COG4409">
    <property type="taxonomic scope" value="Bacteria"/>
</dbReference>